<dbReference type="Proteomes" id="UP000251060">
    <property type="component" value="Unassembled WGS sequence"/>
</dbReference>
<name>A0A314ZXJ0_9EURY</name>
<protein>
    <submittedName>
        <fullName evidence="1">Uncharacterized protein</fullName>
    </submittedName>
</protein>
<dbReference type="AlphaFoldDB" id="A0A314ZXJ0"/>
<sequence>LYLDDEYIDYFKELFESSSRNSIKAIIYRPDREVFQNTLEKEGVRIVSASRTLLDLAGMGYSAMDITKAMVAKYDLL</sequence>
<dbReference type="EMBL" id="PVBU01000028">
    <property type="protein sequence ID" value="PQV41742.1"/>
    <property type="molecule type" value="Genomic_DNA"/>
</dbReference>
<reference evidence="1 2" key="1">
    <citation type="submission" date="2018-02" db="EMBL/GenBank/DDBJ databases">
        <title>Subsurface microbial communities from deep shales in Ohio and West Virginia, USA.</title>
        <authorList>
            <person name="Wrighton K."/>
        </authorList>
    </citation>
    <scope>NUCLEOTIDE SEQUENCE [LARGE SCALE GENOMIC DNA]</scope>
    <source>
        <strain evidence="1 2">DSM 10369</strain>
    </source>
</reference>
<organism evidence="1 2">
    <name type="scientific">Methanohalophilus euhalobius</name>
    <dbReference type="NCBI Taxonomy" id="51203"/>
    <lineage>
        <taxon>Archaea</taxon>
        <taxon>Methanobacteriati</taxon>
        <taxon>Methanobacteriota</taxon>
        <taxon>Stenosarchaea group</taxon>
        <taxon>Methanomicrobia</taxon>
        <taxon>Methanosarcinales</taxon>
        <taxon>Methanosarcinaceae</taxon>
        <taxon>Methanohalophilus</taxon>
    </lineage>
</organism>
<comment type="caution">
    <text evidence="1">The sequence shown here is derived from an EMBL/GenBank/DDBJ whole genome shotgun (WGS) entry which is preliminary data.</text>
</comment>
<evidence type="ECO:0000313" key="1">
    <source>
        <dbReference type="EMBL" id="PQV41742.1"/>
    </source>
</evidence>
<accession>A0A314ZXJ0</accession>
<gene>
    <name evidence="1" type="ORF">B0H22_1281</name>
</gene>
<evidence type="ECO:0000313" key="2">
    <source>
        <dbReference type="Proteomes" id="UP000251060"/>
    </source>
</evidence>
<feature type="non-terminal residue" evidence="1">
    <location>
        <position position="1"/>
    </location>
</feature>
<proteinExistence type="predicted"/>